<dbReference type="CDD" id="cd23283">
    <property type="entry name" value="beta-trefoil_MIR_PMT1-like"/>
    <property type="match status" value="1"/>
</dbReference>
<keyword evidence="11 15" id="KW-0472">Membrane</keyword>
<evidence type="ECO:0000256" key="10">
    <source>
        <dbReference type="ARBA" id="ARBA00022989"/>
    </source>
</evidence>
<evidence type="ECO:0000256" key="7">
    <source>
        <dbReference type="ARBA" id="ARBA00022692"/>
    </source>
</evidence>
<dbReference type="GO" id="GO:0004169">
    <property type="term" value="F:dolichyl-phosphate-mannose-protein mannosyltransferase activity"/>
    <property type="evidence" value="ECO:0007669"/>
    <property type="project" value="UniProtKB-UniRule"/>
</dbReference>
<dbReference type="PROSITE" id="PS50919">
    <property type="entry name" value="MIR"/>
    <property type="match status" value="3"/>
</dbReference>
<evidence type="ECO:0000256" key="2">
    <source>
        <dbReference type="ARBA" id="ARBA00004922"/>
    </source>
</evidence>
<dbReference type="Proteomes" id="UP001206595">
    <property type="component" value="Unassembled WGS sequence"/>
</dbReference>
<evidence type="ECO:0000313" key="19">
    <source>
        <dbReference type="Proteomes" id="UP001206595"/>
    </source>
</evidence>
<comment type="function">
    <text evidence="15">Transfers mannose from Dol-P-mannose to Ser or Thr residues on proteins.</text>
</comment>
<evidence type="ECO:0000313" key="18">
    <source>
        <dbReference type="EMBL" id="KAI8575800.1"/>
    </source>
</evidence>
<feature type="transmembrane region" description="Helical" evidence="15">
    <location>
        <begin position="676"/>
        <end position="693"/>
    </location>
</feature>
<dbReference type="InterPro" id="IPR032421">
    <property type="entry name" value="PMT_4TMC"/>
</dbReference>
<evidence type="ECO:0000256" key="4">
    <source>
        <dbReference type="ARBA" id="ARBA00012839"/>
    </source>
</evidence>
<dbReference type="RefSeq" id="XP_051440804.1">
    <property type="nucleotide sequence ID" value="XM_051592080.1"/>
</dbReference>
<comment type="pathway">
    <text evidence="2 15">Protein modification; protein glycosylation.</text>
</comment>
<evidence type="ECO:0000256" key="14">
    <source>
        <dbReference type="ARBA" id="ARBA00045102"/>
    </source>
</evidence>
<evidence type="ECO:0000256" key="11">
    <source>
        <dbReference type="ARBA" id="ARBA00023136"/>
    </source>
</evidence>
<dbReference type="Pfam" id="PF16192">
    <property type="entry name" value="PMT_4TMC"/>
    <property type="match status" value="1"/>
</dbReference>
<feature type="transmembrane region" description="Helical" evidence="15">
    <location>
        <begin position="730"/>
        <end position="748"/>
    </location>
</feature>
<feature type="domain" description="MIR" evidence="17">
    <location>
        <begin position="369"/>
        <end position="423"/>
    </location>
</feature>
<keyword evidence="12" id="KW-0325">Glycoprotein</keyword>
<keyword evidence="7 15" id="KW-0812">Transmembrane</keyword>
<evidence type="ECO:0000256" key="12">
    <source>
        <dbReference type="ARBA" id="ARBA00023180"/>
    </source>
</evidence>
<dbReference type="GO" id="GO:0005789">
    <property type="term" value="C:endoplasmic reticulum membrane"/>
    <property type="evidence" value="ECO:0007669"/>
    <property type="project" value="UniProtKB-SubCell"/>
</dbReference>
<feature type="domain" description="MIR" evidence="17">
    <location>
        <begin position="502"/>
        <end position="558"/>
    </location>
</feature>
<comment type="caution">
    <text evidence="18">The sequence shown here is derived from an EMBL/GenBank/DDBJ whole genome shotgun (WGS) entry which is preliminary data.</text>
</comment>
<feature type="region of interest" description="Disordered" evidence="16">
    <location>
        <begin position="1"/>
        <end position="29"/>
    </location>
</feature>
<feature type="transmembrane region" description="Helical" evidence="15">
    <location>
        <begin position="316"/>
        <end position="335"/>
    </location>
</feature>
<keyword evidence="19" id="KW-1185">Reference proteome</keyword>
<dbReference type="SMART" id="SM00472">
    <property type="entry name" value="MIR"/>
    <property type="match status" value="3"/>
</dbReference>
<keyword evidence="6 15" id="KW-0808">Transferase</keyword>
<reference evidence="18" key="1">
    <citation type="submission" date="2021-06" db="EMBL/GenBank/DDBJ databases">
        <authorList>
            <consortium name="DOE Joint Genome Institute"/>
            <person name="Mondo S.J."/>
            <person name="Amses K.R."/>
            <person name="Simmons D.R."/>
            <person name="Longcore J.E."/>
            <person name="Seto K."/>
            <person name="Alves G.H."/>
            <person name="Bonds A.E."/>
            <person name="Quandt C.A."/>
            <person name="Davis W.J."/>
            <person name="Chang Y."/>
            <person name="Letcher P.M."/>
            <person name="Powell M.J."/>
            <person name="Kuo A."/>
            <person name="Labutti K."/>
            <person name="Pangilinan J."/>
            <person name="Andreopoulos W."/>
            <person name="Tritt A."/>
            <person name="Riley R."/>
            <person name="Hundley H."/>
            <person name="Johnson J."/>
            <person name="Lipzen A."/>
            <person name="Barry K."/>
            <person name="Berbee M.L."/>
            <person name="Buchler N.E."/>
            <person name="Grigoriev I.V."/>
            <person name="Spatafora J.W."/>
            <person name="Stajich J.E."/>
            <person name="James T.Y."/>
        </authorList>
    </citation>
    <scope>NUCLEOTIDE SEQUENCE</scope>
    <source>
        <strain evidence="18">AG</strain>
    </source>
</reference>
<dbReference type="EMBL" id="MU620969">
    <property type="protein sequence ID" value="KAI8575800.1"/>
    <property type="molecule type" value="Genomic_DNA"/>
</dbReference>
<evidence type="ECO:0000256" key="5">
    <source>
        <dbReference type="ARBA" id="ARBA00022676"/>
    </source>
</evidence>
<feature type="transmembrane region" description="Helical" evidence="15">
    <location>
        <begin position="634"/>
        <end position="656"/>
    </location>
</feature>
<dbReference type="SUPFAM" id="SSF82109">
    <property type="entry name" value="MIR domain"/>
    <property type="match status" value="1"/>
</dbReference>
<feature type="transmembrane region" description="Helical" evidence="15">
    <location>
        <begin position="705"/>
        <end position="723"/>
    </location>
</feature>
<dbReference type="AlphaFoldDB" id="A0AAD5E543"/>
<evidence type="ECO:0000256" key="8">
    <source>
        <dbReference type="ARBA" id="ARBA00022737"/>
    </source>
</evidence>
<comment type="catalytic activity">
    <reaction evidence="14 15">
        <text>a di-trans,poly-cis-dolichyl beta-D-mannosyl phosphate + L-seryl-[protein] = 3-O-(alpha-D-mannosyl)-L-seryl-[protein] + a di-trans,poly-cis-dolichyl phosphate + H(+)</text>
        <dbReference type="Rhea" id="RHEA:17377"/>
        <dbReference type="Rhea" id="RHEA-COMP:9863"/>
        <dbReference type="Rhea" id="RHEA-COMP:13546"/>
        <dbReference type="Rhea" id="RHEA-COMP:19498"/>
        <dbReference type="Rhea" id="RHEA-COMP:19501"/>
        <dbReference type="ChEBI" id="CHEBI:15378"/>
        <dbReference type="ChEBI" id="CHEBI:29999"/>
        <dbReference type="ChEBI" id="CHEBI:57683"/>
        <dbReference type="ChEBI" id="CHEBI:58211"/>
        <dbReference type="ChEBI" id="CHEBI:137321"/>
        <dbReference type="EC" id="2.4.1.109"/>
    </reaction>
</comment>
<keyword evidence="5 15" id="KW-0328">Glycosyltransferase</keyword>
<evidence type="ECO:0000256" key="6">
    <source>
        <dbReference type="ARBA" id="ARBA00022679"/>
    </source>
</evidence>
<feature type="transmembrane region" description="Helical" evidence="15">
    <location>
        <begin position="181"/>
        <end position="200"/>
    </location>
</feature>
<evidence type="ECO:0000256" key="15">
    <source>
        <dbReference type="RuleBase" id="RU367007"/>
    </source>
</evidence>
<dbReference type="InterPro" id="IPR016093">
    <property type="entry name" value="MIR_motif"/>
</dbReference>
<dbReference type="Pfam" id="PF02366">
    <property type="entry name" value="PMT"/>
    <property type="match status" value="1"/>
</dbReference>
<gene>
    <name evidence="18" type="ORF">K450DRAFT_259945</name>
</gene>
<feature type="compositionally biased region" description="Polar residues" evidence="16">
    <location>
        <begin position="10"/>
        <end position="21"/>
    </location>
</feature>
<dbReference type="InterPro" id="IPR027005">
    <property type="entry name" value="PMT-like"/>
</dbReference>
<evidence type="ECO:0000259" key="17">
    <source>
        <dbReference type="PROSITE" id="PS50919"/>
    </source>
</evidence>
<evidence type="ECO:0000256" key="3">
    <source>
        <dbReference type="ARBA" id="ARBA00007222"/>
    </source>
</evidence>
<keyword evidence="8" id="KW-0677">Repeat</keyword>
<reference evidence="18" key="2">
    <citation type="journal article" date="2022" name="Proc. Natl. Acad. Sci. U.S.A.">
        <title>Diploid-dominant life cycles characterize the early evolution of Fungi.</title>
        <authorList>
            <person name="Amses K.R."/>
            <person name="Simmons D.R."/>
            <person name="Longcore J.E."/>
            <person name="Mondo S.J."/>
            <person name="Seto K."/>
            <person name="Jeronimo G.H."/>
            <person name="Bonds A.E."/>
            <person name="Quandt C.A."/>
            <person name="Davis W.J."/>
            <person name="Chang Y."/>
            <person name="Federici B.A."/>
            <person name="Kuo A."/>
            <person name="LaButti K."/>
            <person name="Pangilinan J."/>
            <person name="Andreopoulos W."/>
            <person name="Tritt A."/>
            <person name="Riley R."/>
            <person name="Hundley H."/>
            <person name="Johnson J."/>
            <person name="Lipzen A."/>
            <person name="Barry K."/>
            <person name="Lang B.F."/>
            <person name="Cuomo C.A."/>
            <person name="Buchler N.E."/>
            <person name="Grigoriev I.V."/>
            <person name="Spatafora J.W."/>
            <person name="Stajich J.E."/>
            <person name="James T.Y."/>
        </authorList>
    </citation>
    <scope>NUCLEOTIDE SEQUENCE</scope>
    <source>
        <strain evidence="18">AG</strain>
    </source>
</reference>
<protein>
    <recommendedName>
        <fullName evidence="4 15">Dolichyl-phosphate-mannose--protein mannosyltransferase</fullName>
        <ecNumber evidence="4 15">2.4.1.109</ecNumber>
    </recommendedName>
</protein>
<proteinExistence type="inferred from homology"/>
<sequence>MDSRVRNYQGDHNITIASDSASDADGPYYSQSYSSANEKYDSFRQRRRDVNRHNGQYKHYNEDLDLGVDYDNSYVKAARKRTALEEQSRKRDLKIALALTVWACYIRLWKIWQPSSVVFDEVHFGGFASKYIRTRFFMDVHPPLAKMLIALAAKLAGFDGGFDFKDIGKDYLEPGVPYVPIRLFCGLSGLLVVPVAYMTIRGSGHSIAAALLAAFFVCYENGLIANNRLILLDPPLLFFTSATILMWVNFHNQKNRPFQFWWWTWLAMTGVGLGLTVSCKWVGLFTIATIGCSTIKGLLDIWANVRIPIHEFIRHFMARAVCLIVLPLVIYMLMFEIHFISLPNTGEGDGFMSPEFQQTLSGHAMVDSPVDIAYGSKVYIRHIETHGGYLHSHPHNYPTGSKQQQLTLYPHKDDNNWWTITKQYGQNPTEIEWVQNGDIVRIEHTSTNKRLHSHDVRPPMTDVDYHNEVSCYGTSELDFQGDANDFWRVQILDHDKRDPEAQHRLRTLNSKFQLVHVNTNCALFSHGVKLPEWGYGQQEVTCIKDGKKPKTMWYIESSENENLPEDTELVNYRKPGFFSKFAELNQVMWNTNKGLTDSHPYDSRPQHWPWLRRGINFWGGGELHRHIYLLGNPLVYWSSSAAIALYLVSKVLCLFLEKRGINIEMGGLRKFYDESAGFFFIGWLLHYTPFFLMGRQLFLHHYMPALYFAILALAVTFDLATIRMPNRRRIMVASAAIMVIIFAYRQFIPITYGEPWTQSKCENAKWLKTWDFDCNQFYTDYSMYNQPIAFGDKLQGAVKSFWNKNQQLMDPKDEIAAEVADDVNIATDAADEAEQDRGQEAVPSEASTSSEAIDVEAIAQDALDDMAGANEADGEEVI</sequence>
<evidence type="ECO:0000256" key="13">
    <source>
        <dbReference type="ARBA" id="ARBA00045085"/>
    </source>
</evidence>
<comment type="similarity">
    <text evidence="3 15">Belongs to the glycosyltransferase 39 family.</text>
</comment>
<name>A0AAD5E543_UMBRA</name>
<dbReference type="GeneID" id="75917423"/>
<comment type="catalytic activity">
    <reaction evidence="13 15">
        <text>a di-trans,poly-cis-dolichyl beta-D-mannosyl phosphate + L-threonyl-[protein] = 3-O-(alpha-D-mannosyl)-L-threonyl-[protein] + a di-trans,poly-cis-dolichyl phosphate + H(+)</text>
        <dbReference type="Rhea" id="RHEA:53396"/>
        <dbReference type="Rhea" id="RHEA-COMP:11060"/>
        <dbReference type="Rhea" id="RHEA-COMP:13547"/>
        <dbReference type="Rhea" id="RHEA-COMP:19498"/>
        <dbReference type="Rhea" id="RHEA-COMP:19501"/>
        <dbReference type="ChEBI" id="CHEBI:15378"/>
        <dbReference type="ChEBI" id="CHEBI:30013"/>
        <dbReference type="ChEBI" id="CHEBI:57683"/>
        <dbReference type="ChEBI" id="CHEBI:58211"/>
        <dbReference type="ChEBI" id="CHEBI:137323"/>
        <dbReference type="EC" id="2.4.1.109"/>
    </reaction>
</comment>
<feature type="region of interest" description="Disordered" evidence="16">
    <location>
        <begin position="829"/>
        <end position="878"/>
    </location>
</feature>
<dbReference type="InterPro" id="IPR036300">
    <property type="entry name" value="MIR_dom_sf"/>
</dbReference>
<feature type="transmembrane region" description="Helical" evidence="15">
    <location>
        <begin position="284"/>
        <end position="304"/>
    </location>
</feature>
<evidence type="ECO:0000256" key="16">
    <source>
        <dbReference type="SAM" id="MobiDB-lite"/>
    </source>
</evidence>
<dbReference type="InterPro" id="IPR003342">
    <property type="entry name" value="ArnT-like_N"/>
</dbReference>
<keyword evidence="10 15" id="KW-1133">Transmembrane helix</keyword>
<accession>A0AAD5E543</accession>
<dbReference type="PANTHER" id="PTHR10050">
    <property type="entry name" value="DOLICHYL-PHOSPHATE-MANNOSE--PROTEIN MANNOSYLTRANSFERASE"/>
    <property type="match status" value="1"/>
</dbReference>
<keyword evidence="9 15" id="KW-0256">Endoplasmic reticulum</keyword>
<dbReference type="EC" id="2.4.1.109" evidence="4 15"/>
<feature type="transmembrane region" description="Helical" evidence="15">
    <location>
        <begin position="230"/>
        <end position="248"/>
    </location>
</feature>
<feature type="transmembrane region" description="Helical" evidence="15">
    <location>
        <begin position="207"/>
        <end position="224"/>
    </location>
</feature>
<dbReference type="PANTHER" id="PTHR10050:SF50">
    <property type="entry name" value="DOLICHYL-PHOSPHATE-MANNOSE--PROTEIN MANNOSYLTRANSFERASE 1-RELATED"/>
    <property type="match status" value="1"/>
</dbReference>
<evidence type="ECO:0000256" key="1">
    <source>
        <dbReference type="ARBA" id="ARBA00004477"/>
    </source>
</evidence>
<comment type="subcellular location">
    <subcellularLocation>
        <location evidence="1 15">Endoplasmic reticulum membrane</location>
        <topology evidence="1 15">Multi-pass membrane protein</topology>
    </subcellularLocation>
</comment>
<dbReference type="Gene3D" id="2.80.10.50">
    <property type="match status" value="1"/>
</dbReference>
<feature type="domain" description="MIR" evidence="17">
    <location>
        <begin position="431"/>
        <end position="492"/>
    </location>
</feature>
<dbReference type="Pfam" id="PF02815">
    <property type="entry name" value="MIR"/>
    <property type="match status" value="1"/>
</dbReference>
<organism evidence="18 19">
    <name type="scientific">Umbelopsis ramanniana AG</name>
    <dbReference type="NCBI Taxonomy" id="1314678"/>
    <lineage>
        <taxon>Eukaryota</taxon>
        <taxon>Fungi</taxon>
        <taxon>Fungi incertae sedis</taxon>
        <taxon>Mucoromycota</taxon>
        <taxon>Mucoromycotina</taxon>
        <taxon>Umbelopsidomycetes</taxon>
        <taxon>Umbelopsidales</taxon>
        <taxon>Umbelopsidaceae</taxon>
        <taxon>Umbelopsis</taxon>
    </lineage>
</organism>
<feature type="transmembrane region" description="Helical" evidence="15">
    <location>
        <begin position="260"/>
        <end position="278"/>
    </location>
</feature>
<evidence type="ECO:0000256" key="9">
    <source>
        <dbReference type="ARBA" id="ARBA00022824"/>
    </source>
</evidence>